<dbReference type="PANTHER" id="PTHR30061">
    <property type="entry name" value="MALTOSE-BINDING PERIPLASMIC PROTEIN"/>
    <property type="match status" value="1"/>
</dbReference>
<dbReference type="Pfam" id="PF13416">
    <property type="entry name" value="SBP_bac_8"/>
    <property type="match status" value="1"/>
</dbReference>
<keyword evidence="5" id="KW-0238">DNA-binding</keyword>
<dbReference type="SUPFAM" id="SSF53850">
    <property type="entry name" value="Periplasmic binding protein-like II"/>
    <property type="match status" value="1"/>
</dbReference>
<feature type="domain" description="HTH gntR-type" evidence="7">
    <location>
        <begin position="27"/>
        <end position="95"/>
    </location>
</feature>
<accession>A0A329LPS0</accession>
<evidence type="ECO:0000259" key="7">
    <source>
        <dbReference type="PROSITE" id="PS50949"/>
    </source>
</evidence>
<evidence type="ECO:0000256" key="3">
    <source>
        <dbReference type="ARBA" id="ARBA00022729"/>
    </source>
</evidence>
<dbReference type="Pfam" id="PF00392">
    <property type="entry name" value="GntR"/>
    <property type="match status" value="1"/>
</dbReference>
<evidence type="ECO:0000256" key="1">
    <source>
        <dbReference type="ARBA" id="ARBA00008520"/>
    </source>
</evidence>
<dbReference type="GO" id="GO:0003700">
    <property type="term" value="F:DNA-binding transcription factor activity"/>
    <property type="evidence" value="ECO:0007669"/>
    <property type="project" value="InterPro"/>
</dbReference>
<dbReference type="Gene3D" id="3.40.190.10">
    <property type="entry name" value="Periplasmic binding protein-like II"/>
    <property type="match status" value="1"/>
</dbReference>
<keyword evidence="3" id="KW-0732">Signal</keyword>
<dbReference type="SUPFAM" id="SSF46785">
    <property type="entry name" value="Winged helix' DNA-binding domain"/>
    <property type="match status" value="1"/>
</dbReference>
<gene>
    <name evidence="8" type="ORF">DQG23_39950</name>
</gene>
<evidence type="ECO:0000256" key="2">
    <source>
        <dbReference type="ARBA" id="ARBA00022448"/>
    </source>
</evidence>
<dbReference type="PANTHER" id="PTHR30061:SF50">
    <property type="entry name" value="MALTOSE_MALTODEXTRIN-BINDING PERIPLASMIC PROTEIN"/>
    <property type="match status" value="1"/>
</dbReference>
<evidence type="ECO:0000256" key="4">
    <source>
        <dbReference type="ARBA" id="ARBA00023015"/>
    </source>
</evidence>
<dbReference type="SMART" id="SM00345">
    <property type="entry name" value="HTH_GNTR"/>
    <property type="match status" value="1"/>
</dbReference>
<sequence>MPDHRIRKSREWGAVHMKAKPTNKQFQLELEHMANELREEIGNGTFPANSFLPSESALAKRFQLSNKSIRKGIEKLVEEGLIVKIPRVGNRVNVQRPSVTLTLACSYSIERDFQLRRLLDDFHQQYPWIRVTTVQYSDTPQFSEDGGNGQADVIALDSTQFQQLTEENRHSMLEPLTGSEEAFPFLNEAFRKDGRQYVLPAIFSPIVLCYNRSHFKECGLPEPHGGWTWDDLAQNAVKLSENGNRFGFCFHILSENRWPLFLLQSGERFQWDGAVLRDLRHSRLLEGMKLGKQIIHNRDIFPLYLSENNNDINRLFMEGKVSMVLISYMGLNDFRDTGLDYDLSPLPYMHEPRTLVVAIGFGMNKYTRNKEEARLLIDYFASRRTQEIIRRITLSLPAMQQIEEPAEPELQPPSRYGMYREIISSYRMHSELNLPWALNQVLAGQLKAYWADLLDEEKLCDSLIEKLSVRETERAHS</sequence>
<name>A0A329LPS0_9BACL</name>
<comment type="caution">
    <text evidence="8">The sequence shown here is derived from an EMBL/GenBank/DDBJ whole genome shotgun (WGS) entry which is preliminary data.</text>
</comment>
<organism evidence="8 9">
    <name type="scientific">Paenibacillus contaminans</name>
    <dbReference type="NCBI Taxonomy" id="450362"/>
    <lineage>
        <taxon>Bacteria</taxon>
        <taxon>Bacillati</taxon>
        <taxon>Bacillota</taxon>
        <taxon>Bacilli</taxon>
        <taxon>Bacillales</taxon>
        <taxon>Paenibacillaceae</taxon>
        <taxon>Paenibacillus</taxon>
    </lineage>
</organism>
<keyword evidence="4" id="KW-0805">Transcription regulation</keyword>
<dbReference type="GO" id="GO:0042956">
    <property type="term" value="P:maltodextrin transmembrane transport"/>
    <property type="evidence" value="ECO:0007669"/>
    <property type="project" value="TreeGrafter"/>
</dbReference>
<dbReference type="GO" id="GO:0015768">
    <property type="term" value="P:maltose transport"/>
    <property type="evidence" value="ECO:0007669"/>
    <property type="project" value="TreeGrafter"/>
</dbReference>
<evidence type="ECO:0000256" key="6">
    <source>
        <dbReference type="ARBA" id="ARBA00023163"/>
    </source>
</evidence>
<keyword evidence="9" id="KW-1185">Reference proteome</keyword>
<evidence type="ECO:0000256" key="5">
    <source>
        <dbReference type="ARBA" id="ARBA00023125"/>
    </source>
</evidence>
<evidence type="ECO:0000313" key="9">
    <source>
        <dbReference type="Proteomes" id="UP000250369"/>
    </source>
</evidence>
<dbReference type="AlphaFoldDB" id="A0A329LPS0"/>
<dbReference type="CDD" id="cd07377">
    <property type="entry name" value="WHTH_GntR"/>
    <property type="match status" value="1"/>
</dbReference>
<dbReference type="InterPro" id="IPR006059">
    <property type="entry name" value="SBP"/>
</dbReference>
<evidence type="ECO:0000313" key="8">
    <source>
        <dbReference type="EMBL" id="RAV09206.1"/>
    </source>
</evidence>
<dbReference type="EMBL" id="QMFB01000052">
    <property type="protein sequence ID" value="RAV09206.1"/>
    <property type="molecule type" value="Genomic_DNA"/>
</dbReference>
<dbReference type="Proteomes" id="UP000250369">
    <property type="component" value="Unassembled WGS sequence"/>
</dbReference>
<dbReference type="PRINTS" id="PR00035">
    <property type="entry name" value="HTHGNTR"/>
</dbReference>
<dbReference type="InterPro" id="IPR000524">
    <property type="entry name" value="Tscrpt_reg_HTH_GntR"/>
</dbReference>
<dbReference type="GO" id="GO:0055052">
    <property type="term" value="C:ATP-binding cassette (ABC) transporter complex, substrate-binding subunit-containing"/>
    <property type="evidence" value="ECO:0007669"/>
    <property type="project" value="TreeGrafter"/>
</dbReference>
<dbReference type="Gene3D" id="1.10.10.10">
    <property type="entry name" value="Winged helix-like DNA-binding domain superfamily/Winged helix DNA-binding domain"/>
    <property type="match status" value="1"/>
</dbReference>
<keyword evidence="6" id="KW-0804">Transcription</keyword>
<dbReference type="PROSITE" id="PS50949">
    <property type="entry name" value="HTH_GNTR"/>
    <property type="match status" value="1"/>
</dbReference>
<protein>
    <submittedName>
        <fullName evidence="8">GntR family transcriptional regulator</fullName>
    </submittedName>
</protein>
<dbReference type="InterPro" id="IPR036388">
    <property type="entry name" value="WH-like_DNA-bd_sf"/>
</dbReference>
<comment type="similarity">
    <text evidence="1">Belongs to the bacterial solute-binding protein 1 family.</text>
</comment>
<proteinExistence type="inferred from homology"/>
<keyword evidence="2" id="KW-0813">Transport</keyword>
<reference evidence="8 9" key="1">
    <citation type="journal article" date="2009" name="Int. J. Syst. Evol. Microbiol.">
        <title>Paenibacillus contaminans sp. nov., isolated from a contaminated laboratory plate.</title>
        <authorList>
            <person name="Chou J.H."/>
            <person name="Lee J.H."/>
            <person name="Lin M.C."/>
            <person name="Chang P.S."/>
            <person name="Arun A.B."/>
            <person name="Young C.C."/>
            <person name="Chen W.M."/>
        </authorList>
    </citation>
    <scope>NUCLEOTIDE SEQUENCE [LARGE SCALE GENOMIC DNA]</scope>
    <source>
        <strain evidence="8 9">CKOBP-6</strain>
    </source>
</reference>
<dbReference type="GO" id="GO:0003677">
    <property type="term" value="F:DNA binding"/>
    <property type="evidence" value="ECO:0007669"/>
    <property type="project" value="UniProtKB-KW"/>
</dbReference>
<dbReference type="InterPro" id="IPR036390">
    <property type="entry name" value="WH_DNA-bd_sf"/>
</dbReference>
<dbReference type="GO" id="GO:1901982">
    <property type="term" value="F:maltose binding"/>
    <property type="evidence" value="ECO:0007669"/>
    <property type="project" value="TreeGrafter"/>
</dbReference>